<dbReference type="PANTHER" id="PTHR30346">
    <property type="entry name" value="TRANSCRIPTIONAL DUAL REGULATOR HCAR-RELATED"/>
    <property type="match status" value="1"/>
</dbReference>
<dbReference type="Proteomes" id="UP000261284">
    <property type="component" value="Unassembled WGS sequence"/>
</dbReference>
<keyword evidence="8" id="KW-1185">Reference proteome</keyword>
<dbReference type="InterPro" id="IPR036388">
    <property type="entry name" value="WH-like_DNA-bd_sf"/>
</dbReference>
<evidence type="ECO:0000256" key="4">
    <source>
        <dbReference type="ARBA" id="ARBA00023159"/>
    </source>
</evidence>
<dbReference type="InterPro" id="IPR036390">
    <property type="entry name" value="WH_DNA-bd_sf"/>
</dbReference>
<dbReference type="CDD" id="cd08411">
    <property type="entry name" value="PBP2_OxyR"/>
    <property type="match status" value="1"/>
</dbReference>
<dbReference type="Gene3D" id="3.40.190.10">
    <property type="entry name" value="Periplasmic binding protein-like II"/>
    <property type="match status" value="2"/>
</dbReference>
<comment type="similarity">
    <text evidence="1">Belongs to the LysR transcriptional regulatory family.</text>
</comment>
<keyword evidence="3" id="KW-0238">DNA-binding</keyword>
<dbReference type="PRINTS" id="PR00039">
    <property type="entry name" value="HTHLYSR"/>
</dbReference>
<dbReference type="FunFam" id="1.10.10.10:FF:000001">
    <property type="entry name" value="LysR family transcriptional regulator"/>
    <property type="match status" value="1"/>
</dbReference>
<dbReference type="GO" id="GO:0003677">
    <property type="term" value="F:DNA binding"/>
    <property type="evidence" value="ECO:0007669"/>
    <property type="project" value="UniProtKB-KW"/>
</dbReference>
<evidence type="ECO:0000259" key="6">
    <source>
        <dbReference type="PROSITE" id="PS50931"/>
    </source>
</evidence>
<dbReference type="Pfam" id="PF03466">
    <property type="entry name" value="LysR_substrate"/>
    <property type="match status" value="1"/>
</dbReference>
<dbReference type="GO" id="GO:0003700">
    <property type="term" value="F:DNA-binding transcription factor activity"/>
    <property type="evidence" value="ECO:0007669"/>
    <property type="project" value="InterPro"/>
</dbReference>
<dbReference type="SUPFAM" id="SSF53850">
    <property type="entry name" value="Periplasmic binding protein-like II"/>
    <property type="match status" value="1"/>
</dbReference>
<name>A0A3E1NRJ3_9BACT</name>
<keyword evidence="4" id="KW-0010">Activator</keyword>
<reference evidence="7 8" key="1">
    <citation type="submission" date="2018-08" db="EMBL/GenBank/DDBJ databases">
        <title>Chitinophagaceae sp. K23C18032701, a novel bacterium isolated from forest soil.</title>
        <authorList>
            <person name="Wang C."/>
        </authorList>
    </citation>
    <scope>NUCLEOTIDE SEQUENCE [LARGE SCALE GENOMIC DNA]</scope>
    <source>
        <strain evidence="7 8">K23C18032701</strain>
    </source>
</reference>
<proteinExistence type="inferred from homology"/>
<dbReference type="Gene3D" id="1.10.10.10">
    <property type="entry name" value="Winged helix-like DNA-binding domain superfamily/Winged helix DNA-binding domain"/>
    <property type="match status" value="1"/>
</dbReference>
<dbReference type="GO" id="GO:0032993">
    <property type="term" value="C:protein-DNA complex"/>
    <property type="evidence" value="ECO:0007669"/>
    <property type="project" value="TreeGrafter"/>
</dbReference>
<dbReference type="PROSITE" id="PS50931">
    <property type="entry name" value="HTH_LYSR"/>
    <property type="match status" value="1"/>
</dbReference>
<organism evidence="7 8">
    <name type="scientific">Deminuibacter soli</name>
    <dbReference type="NCBI Taxonomy" id="2291815"/>
    <lineage>
        <taxon>Bacteria</taxon>
        <taxon>Pseudomonadati</taxon>
        <taxon>Bacteroidota</taxon>
        <taxon>Chitinophagia</taxon>
        <taxon>Chitinophagales</taxon>
        <taxon>Chitinophagaceae</taxon>
        <taxon>Deminuibacter</taxon>
    </lineage>
</organism>
<evidence type="ECO:0000256" key="1">
    <source>
        <dbReference type="ARBA" id="ARBA00009437"/>
    </source>
</evidence>
<evidence type="ECO:0000256" key="5">
    <source>
        <dbReference type="ARBA" id="ARBA00023163"/>
    </source>
</evidence>
<dbReference type="RefSeq" id="WP_116846307.1">
    <property type="nucleotide sequence ID" value="NZ_QTJU01000001.1"/>
</dbReference>
<protein>
    <submittedName>
        <fullName evidence="7">LysR family transcriptional regulator</fullName>
    </submittedName>
</protein>
<dbReference type="OrthoDB" id="9803735at2"/>
<dbReference type="Pfam" id="PF00126">
    <property type="entry name" value="HTH_1"/>
    <property type="match status" value="1"/>
</dbReference>
<feature type="domain" description="HTH lysR-type" evidence="6">
    <location>
        <begin position="1"/>
        <end position="58"/>
    </location>
</feature>
<evidence type="ECO:0000256" key="3">
    <source>
        <dbReference type="ARBA" id="ARBA00023125"/>
    </source>
</evidence>
<evidence type="ECO:0000256" key="2">
    <source>
        <dbReference type="ARBA" id="ARBA00023015"/>
    </source>
</evidence>
<dbReference type="SUPFAM" id="SSF46785">
    <property type="entry name" value="Winged helix' DNA-binding domain"/>
    <property type="match status" value="1"/>
</dbReference>
<gene>
    <name evidence="7" type="ORF">DXN05_06245</name>
</gene>
<evidence type="ECO:0000313" key="7">
    <source>
        <dbReference type="EMBL" id="RFM30551.1"/>
    </source>
</evidence>
<dbReference type="EMBL" id="QTJU01000001">
    <property type="protein sequence ID" value="RFM30551.1"/>
    <property type="molecule type" value="Genomic_DNA"/>
</dbReference>
<dbReference type="InterPro" id="IPR005119">
    <property type="entry name" value="LysR_subst-bd"/>
</dbReference>
<sequence length="321" mass="36373">MTIQQLEYVIALDDYRHFVTAATHCSVTQPALTIQVKKLEEELNMQLFDRSKQPLEPTRAGKEIIARAREVLRQLSHMRDYVDDEKNSISGSFRLGIIPTLAPYLLPLFLPAFTKACPDCNLEIEEDHIFGLLDKLANDKLDMAILSTPVDNPVLREIPLFNEPFMGYLPLKHPLGKALKLETSDLDAKELLLLSKDYCYSSQLMQVCHTKKLARRDTPYGFQVSSIETLKNLVKANQGFTLVPELSVIGEGADKRIKRFKDPQPAREISLVVHQSFPKETLLEKIREVIAASVPASMQQSKYKRIKWNDVNCLRVLGAAV</sequence>
<dbReference type="InterPro" id="IPR000847">
    <property type="entry name" value="LysR_HTH_N"/>
</dbReference>
<dbReference type="PANTHER" id="PTHR30346:SF26">
    <property type="entry name" value="HYDROGEN PEROXIDE-INDUCIBLE GENES ACTIVATOR"/>
    <property type="match status" value="1"/>
</dbReference>
<keyword evidence="2" id="KW-0805">Transcription regulation</keyword>
<keyword evidence="5" id="KW-0804">Transcription</keyword>
<comment type="caution">
    <text evidence="7">The sequence shown here is derived from an EMBL/GenBank/DDBJ whole genome shotgun (WGS) entry which is preliminary data.</text>
</comment>
<dbReference type="AlphaFoldDB" id="A0A3E1NRJ3"/>
<accession>A0A3E1NRJ3</accession>
<evidence type="ECO:0000313" key="8">
    <source>
        <dbReference type="Proteomes" id="UP000261284"/>
    </source>
</evidence>